<name>A0A1Y0B3W3_9LAMI</name>
<reference evidence="2" key="1">
    <citation type="submission" date="2017-03" db="EMBL/GenBank/DDBJ databases">
        <title>The mitochondrial genome of the carnivorous plant Utricularia reniformis (Lentibulariaceae): structure, comparative analysis and evolutionary landmarks.</title>
        <authorList>
            <person name="Silva S.R."/>
            <person name="Alvarenga D.O."/>
            <person name="Michael T.P."/>
            <person name="Miranda V.F.O."/>
            <person name="Varani A.M."/>
        </authorList>
    </citation>
    <scope>NUCLEOTIDE SEQUENCE</scope>
</reference>
<accession>A0A1Y0B3W3</accession>
<dbReference type="AlphaFoldDB" id="A0A1Y0B3W3"/>
<dbReference type="EMBL" id="KY774314">
    <property type="protein sequence ID" value="ART32019.1"/>
    <property type="molecule type" value="Genomic_DNA"/>
</dbReference>
<organism evidence="2">
    <name type="scientific">Utricularia reniformis</name>
    <dbReference type="NCBI Taxonomy" id="192314"/>
    <lineage>
        <taxon>Eukaryota</taxon>
        <taxon>Viridiplantae</taxon>
        <taxon>Streptophyta</taxon>
        <taxon>Embryophyta</taxon>
        <taxon>Tracheophyta</taxon>
        <taxon>Spermatophyta</taxon>
        <taxon>Magnoliopsida</taxon>
        <taxon>eudicotyledons</taxon>
        <taxon>Gunneridae</taxon>
        <taxon>Pentapetalae</taxon>
        <taxon>asterids</taxon>
        <taxon>lamiids</taxon>
        <taxon>Lamiales</taxon>
        <taxon>Lentibulariaceae</taxon>
        <taxon>Utricularia</taxon>
    </lineage>
</organism>
<protein>
    <submittedName>
        <fullName evidence="2">Uncharacterized protein</fullName>
    </submittedName>
</protein>
<proteinExistence type="predicted"/>
<dbReference type="EMBL" id="KY774314">
    <property type="protein sequence ID" value="ART31092.1"/>
    <property type="molecule type" value="Genomic_DNA"/>
</dbReference>
<sequence length="66" mass="7978">MLLSQYDRYSRYDAIYDFLLLLLKKDRMMILRQDRPNISVTSYETEARQMPSRSFSILEFFSSLTL</sequence>
<gene>
    <name evidence="1" type="ORF">AEK19_MT0859</name>
    <name evidence="2" type="ORF">AEK19_MT1850</name>
</gene>
<geneLocation type="mitochondrion" evidence="2"/>
<keyword evidence="2" id="KW-0496">Mitochondrion</keyword>
<evidence type="ECO:0000313" key="1">
    <source>
        <dbReference type="EMBL" id="ART31092.1"/>
    </source>
</evidence>
<evidence type="ECO:0000313" key="2">
    <source>
        <dbReference type="EMBL" id="ART32019.1"/>
    </source>
</evidence>